<dbReference type="Proteomes" id="UP001187192">
    <property type="component" value="Unassembled WGS sequence"/>
</dbReference>
<sequence length="85" mass="9313">MSTSPSMSKFQHQTIGMDGTNSTKTKEAAQSTKNKTKKKKPYLHWTFVTANIDIITPEISQELKISSRAPDSGAAFARALATEKP</sequence>
<proteinExistence type="predicted"/>
<evidence type="ECO:0000256" key="1">
    <source>
        <dbReference type="SAM" id="MobiDB-lite"/>
    </source>
</evidence>
<name>A0AA88A1J9_FICCA</name>
<dbReference type="EMBL" id="BTGU01000015">
    <property type="protein sequence ID" value="GMN42772.1"/>
    <property type="molecule type" value="Genomic_DNA"/>
</dbReference>
<keyword evidence="3" id="KW-1185">Reference proteome</keyword>
<gene>
    <name evidence="2" type="ORF">TIFTF001_011987</name>
</gene>
<feature type="compositionally biased region" description="Polar residues" evidence="1">
    <location>
        <begin position="1"/>
        <end position="31"/>
    </location>
</feature>
<reference evidence="2" key="1">
    <citation type="submission" date="2023-07" db="EMBL/GenBank/DDBJ databases">
        <title>draft genome sequence of fig (Ficus carica).</title>
        <authorList>
            <person name="Takahashi T."/>
            <person name="Nishimura K."/>
        </authorList>
    </citation>
    <scope>NUCLEOTIDE SEQUENCE</scope>
</reference>
<evidence type="ECO:0000313" key="3">
    <source>
        <dbReference type="Proteomes" id="UP001187192"/>
    </source>
</evidence>
<organism evidence="2 3">
    <name type="scientific">Ficus carica</name>
    <name type="common">Common fig</name>
    <dbReference type="NCBI Taxonomy" id="3494"/>
    <lineage>
        <taxon>Eukaryota</taxon>
        <taxon>Viridiplantae</taxon>
        <taxon>Streptophyta</taxon>
        <taxon>Embryophyta</taxon>
        <taxon>Tracheophyta</taxon>
        <taxon>Spermatophyta</taxon>
        <taxon>Magnoliopsida</taxon>
        <taxon>eudicotyledons</taxon>
        <taxon>Gunneridae</taxon>
        <taxon>Pentapetalae</taxon>
        <taxon>rosids</taxon>
        <taxon>fabids</taxon>
        <taxon>Rosales</taxon>
        <taxon>Moraceae</taxon>
        <taxon>Ficeae</taxon>
        <taxon>Ficus</taxon>
    </lineage>
</organism>
<protein>
    <submittedName>
        <fullName evidence="2">Uncharacterized protein</fullName>
    </submittedName>
</protein>
<accession>A0AA88A1J9</accession>
<comment type="caution">
    <text evidence="2">The sequence shown here is derived from an EMBL/GenBank/DDBJ whole genome shotgun (WGS) entry which is preliminary data.</text>
</comment>
<dbReference type="AlphaFoldDB" id="A0AA88A1J9"/>
<evidence type="ECO:0000313" key="2">
    <source>
        <dbReference type="EMBL" id="GMN42772.1"/>
    </source>
</evidence>
<feature type="region of interest" description="Disordered" evidence="1">
    <location>
        <begin position="1"/>
        <end position="38"/>
    </location>
</feature>